<comment type="caution">
    <text evidence="2">The sequence shown here is derived from an EMBL/GenBank/DDBJ whole genome shotgun (WGS) entry which is preliminary data.</text>
</comment>
<feature type="compositionally biased region" description="Basic and acidic residues" evidence="1">
    <location>
        <begin position="10"/>
        <end position="30"/>
    </location>
</feature>
<accession>A0A853CF28</accession>
<proteinExistence type="predicted"/>
<organism evidence="2 3">
    <name type="scientific">Petropleomorpha daqingensis</name>
    <dbReference type="NCBI Taxonomy" id="2026353"/>
    <lineage>
        <taxon>Bacteria</taxon>
        <taxon>Bacillati</taxon>
        <taxon>Actinomycetota</taxon>
        <taxon>Actinomycetes</taxon>
        <taxon>Geodermatophilales</taxon>
        <taxon>Geodermatophilaceae</taxon>
        <taxon>Petropleomorpha</taxon>
    </lineage>
</organism>
<evidence type="ECO:0008006" key="4">
    <source>
        <dbReference type="Google" id="ProtNLM"/>
    </source>
</evidence>
<keyword evidence="3" id="KW-1185">Reference proteome</keyword>
<protein>
    <recommendedName>
        <fullName evidence="4">PhiRv1 phage protein</fullName>
    </recommendedName>
</protein>
<evidence type="ECO:0000313" key="3">
    <source>
        <dbReference type="Proteomes" id="UP000541969"/>
    </source>
</evidence>
<evidence type="ECO:0000256" key="1">
    <source>
        <dbReference type="SAM" id="MobiDB-lite"/>
    </source>
</evidence>
<name>A0A853CF28_9ACTN</name>
<dbReference type="AlphaFoldDB" id="A0A853CF28"/>
<evidence type="ECO:0000313" key="2">
    <source>
        <dbReference type="EMBL" id="NYJ06595.1"/>
    </source>
</evidence>
<feature type="region of interest" description="Disordered" evidence="1">
    <location>
        <begin position="1"/>
        <end position="30"/>
    </location>
</feature>
<dbReference type="EMBL" id="JACBZT010000001">
    <property type="protein sequence ID" value="NYJ06595.1"/>
    <property type="molecule type" value="Genomic_DNA"/>
</dbReference>
<gene>
    <name evidence="2" type="ORF">GGQ55_002873</name>
</gene>
<dbReference type="Proteomes" id="UP000541969">
    <property type="component" value="Unassembled WGS sequence"/>
</dbReference>
<reference evidence="2 3" key="1">
    <citation type="submission" date="2020-07" db="EMBL/GenBank/DDBJ databases">
        <title>Sequencing the genomes of 1000 actinobacteria strains.</title>
        <authorList>
            <person name="Klenk H.-P."/>
        </authorList>
    </citation>
    <scope>NUCLEOTIDE SEQUENCE [LARGE SCALE GENOMIC DNA]</scope>
    <source>
        <strain evidence="2 3">DSM 104001</strain>
    </source>
</reference>
<sequence length="69" mass="7703">MAPSSAVTRARSDLGNHARWRPNDTDGLTERRRNLAAEKIADYIERTVAAAPPLSDEQVSRLTRLLRTS</sequence>